<comment type="caution">
    <text evidence="8">The sequence shown here is derived from an EMBL/GenBank/DDBJ whole genome shotgun (WGS) entry which is preliminary data.</text>
</comment>
<dbReference type="PIRSF" id="PIRSF000331">
    <property type="entry name" value="HpaA_HpaB"/>
    <property type="match status" value="1"/>
</dbReference>
<dbReference type="GO" id="GO:0016627">
    <property type="term" value="F:oxidoreductase activity, acting on the CH-CH group of donors"/>
    <property type="evidence" value="ECO:0007669"/>
    <property type="project" value="InterPro"/>
</dbReference>
<dbReference type="NCBIfam" id="TIGR02309">
    <property type="entry name" value="HpaB-1"/>
    <property type="match status" value="1"/>
</dbReference>
<dbReference type="Gene3D" id="1.20.140.10">
    <property type="entry name" value="Butyryl-CoA Dehydrogenase, subunit A, domain 3"/>
    <property type="match status" value="1"/>
</dbReference>
<evidence type="ECO:0000313" key="9">
    <source>
        <dbReference type="Proteomes" id="UP000054099"/>
    </source>
</evidence>
<feature type="binding site" evidence="4">
    <location>
        <position position="147"/>
    </location>
    <ligand>
        <name>substrate</name>
    </ligand>
</feature>
<sequence length="491" mass="55676">MPARTGEQYINGLKAANNNVWIHGKRVSDVTEHPALRNVVRSIANLFDLQYKKEDKMLYTSDTTGEKVGLSFIAPKSKDDLIARREMFTEWARYTGGMMGRTPDYLNTSVMAFGTADSFFAQGDPMFAENARNYYHYCRENDVSLTHTLIHPQTNRSKKQSEQKDPYLSARIVEKNKDGIVVKGARLLATLGGVTDEIVVFPSTLNKAASEDDPYAMAFAIPNNTEGLKFLCRESFDQGRNQWDHPLSSRFEESDAIVVFDNVLVPWERVFVGGSSDICNRTYVETNAIVHMAHQVVAKNTVKTEFVLGIILNIMDAIGIDVFPHVKEKASEVMLILETMRSHLFRAEQNASLDAYGNMTPDFAPLNAARNWFPKMYQRMVEIVRILGASGLMGIPTEADFQADDIGELVHRYTQGANINGYERVQLFRLAWDVCMSSFGGRQALYEYYFFGDPARMSNIYYDGFNKEPYKEMVQEFLNRVKTSDHNYAGI</sequence>
<dbReference type="Gene3D" id="2.40.110.10">
    <property type="entry name" value="Butyryl-CoA Dehydrogenase, subunit A, domain 2"/>
    <property type="match status" value="1"/>
</dbReference>
<evidence type="ECO:0000256" key="1">
    <source>
        <dbReference type="ARBA" id="ARBA00022630"/>
    </source>
</evidence>
<evidence type="ECO:0000259" key="7">
    <source>
        <dbReference type="Pfam" id="PF11794"/>
    </source>
</evidence>
<reference evidence="8 9" key="1">
    <citation type="journal article" date="2014" name="Antonie Van Leeuwenhoek">
        <title>Fictibacillus enclensis sp. nov., isolated from marine sediment.</title>
        <authorList>
            <person name="Dastager S.G."/>
            <person name="Mawlankar R."/>
            <person name="Srinivasan K."/>
            <person name="Tang S.K."/>
            <person name="Lee J.C."/>
            <person name="Ramana V.V."/>
            <person name="Shouche Y.S."/>
        </authorList>
    </citation>
    <scope>NUCLEOTIDE SEQUENCE [LARGE SCALE GENOMIC DNA]</scope>
    <source>
        <strain evidence="8 9">NIO-1003</strain>
    </source>
</reference>
<dbReference type="GO" id="GO:0050660">
    <property type="term" value="F:flavin adenine dinucleotide binding"/>
    <property type="evidence" value="ECO:0007669"/>
    <property type="project" value="InterPro"/>
</dbReference>
<proteinExistence type="predicted"/>
<evidence type="ECO:0000256" key="2">
    <source>
        <dbReference type="ARBA" id="ARBA00022827"/>
    </source>
</evidence>
<keyword evidence="8" id="KW-0503">Monooxygenase</keyword>
<feature type="binding site" evidence="4">
    <location>
        <begin position="101"/>
        <end position="105"/>
    </location>
    <ligand>
        <name>substrate</name>
    </ligand>
</feature>
<feature type="binding site" evidence="5">
    <location>
        <position position="190"/>
    </location>
    <ligand>
        <name>FAD</name>
        <dbReference type="ChEBI" id="CHEBI:57692"/>
    </ligand>
</feature>
<dbReference type="Pfam" id="PF03241">
    <property type="entry name" value="HpaB"/>
    <property type="match status" value="1"/>
</dbReference>
<feature type="binding site" evidence="5">
    <location>
        <begin position="453"/>
        <end position="456"/>
    </location>
    <ligand>
        <name>FAD</name>
        <dbReference type="ChEBI" id="CHEBI:57692"/>
    </ligand>
</feature>
<keyword evidence="1" id="KW-0285">Flavoprotein</keyword>
<dbReference type="OrthoDB" id="9785230at2"/>
<dbReference type="PANTHER" id="PTHR36117:SF3">
    <property type="entry name" value="4-HYDROXYPHENYLACETATE 3-MONOOXYGENASE-RELATED"/>
    <property type="match status" value="1"/>
</dbReference>
<keyword evidence="2 5" id="KW-0274">FAD</keyword>
<dbReference type="InterPro" id="IPR009100">
    <property type="entry name" value="AcylCoA_DH/oxidase_NM_dom_sf"/>
</dbReference>
<dbReference type="RefSeq" id="WP_061968818.1">
    <property type="nucleotide sequence ID" value="NZ_FMAV01000001.1"/>
</dbReference>
<gene>
    <name evidence="8" type="ORF">AS030_04385</name>
</gene>
<evidence type="ECO:0000256" key="5">
    <source>
        <dbReference type="PIRSR" id="PIRSR000331-2"/>
    </source>
</evidence>
<dbReference type="PANTHER" id="PTHR36117">
    <property type="entry name" value="4-HYDROXYPHENYLACETATE 3-MONOOXYGENASE-RELATED"/>
    <property type="match status" value="1"/>
</dbReference>
<dbReference type="InterPro" id="IPR046373">
    <property type="entry name" value="Acyl-CoA_Oxase/DH_mid-dom_sf"/>
</dbReference>
<feature type="binding site" evidence="4">
    <location>
        <begin position="203"/>
        <end position="204"/>
    </location>
    <ligand>
        <name>substrate</name>
    </ligand>
</feature>
<feature type="domain" description="HpaB/PvcC/4-BUDH C-terminal" evidence="6">
    <location>
        <begin position="279"/>
        <end position="478"/>
    </location>
</feature>
<evidence type="ECO:0000256" key="3">
    <source>
        <dbReference type="ARBA" id="ARBA00023002"/>
    </source>
</evidence>
<feature type="domain" description="HpaB/PvcC/4-BUDH N-terminal" evidence="7">
    <location>
        <begin position="5"/>
        <end position="272"/>
    </location>
</feature>
<keyword evidence="3" id="KW-0560">Oxidoreductase</keyword>
<dbReference type="Pfam" id="PF11794">
    <property type="entry name" value="HpaB_N"/>
    <property type="match status" value="1"/>
</dbReference>
<feature type="binding site" evidence="5">
    <location>
        <begin position="147"/>
        <end position="149"/>
    </location>
    <ligand>
        <name>FAD</name>
        <dbReference type="ChEBI" id="CHEBI:57692"/>
    </ligand>
</feature>
<protein>
    <submittedName>
        <fullName evidence="8">4-hydroxyphenylacetate 3-monooxygenase, oxygenase component</fullName>
    </submittedName>
</protein>
<dbReference type="InterPro" id="IPR004925">
    <property type="entry name" value="HpaB/PvcC/4-BUDH"/>
</dbReference>
<organism evidence="8 9">
    <name type="scientific">Fictibacillus enclensis</name>
    <dbReference type="NCBI Taxonomy" id="1017270"/>
    <lineage>
        <taxon>Bacteria</taxon>
        <taxon>Bacillati</taxon>
        <taxon>Bacillota</taxon>
        <taxon>Bacilli</taxon>
        <taxon>Bacillales</taxon>
        <taxon>Fictibacillaceae</taxon>
        <taxon>Fictibacillus</taxon>
    </lineage>
</organism>
<evidence type="ECO:0000259" key="6">
    <source>
        <dbReference type="Pfam" id="PF03241"/>
    </source>
</evidence>
<dbReference type="InterPro" id="IPR012687">
    <property type="entry name" value="HpaB_Deino-type"/>
</dbReference>
<dbReference type="SUPFAM" id="SSF47203">
    <property type="entry name" value="Acyl-CoA dehydrogenase C-terminal domain-like"/>
    <property type="match status" value="1"/>
</dbReference>
<dbReference type="InterPro" id="IPR024719">
    <property type="entry name" value="HpaB/PvcC/4-BUDH_C"/>
</dbReference>
<feature type="binding site" evidence="5">
    <location>
        <begin position="153"/>
        <end position="156"/>
    </location>
    <ligand>
        <name>FAD</name>
        <dbReference type="ChEBI" id="CHEBI:57692"/>
    </ligand>
</feature>
<evidence type="ECO:0000256" key="4">
    <source>
        <dbReference type="PIRSR" id="PIRSR000331-1"/>
    </source>
</evidence>
<dbReference type="GO" id="GO:0010124">
    <property type="term" value="P:phenylacetate catabolic process"/>
    <property type="evidence" value="ECO:0007669"/>
    <property type="project" value="InterPro"/>
</dbReference>
<dbReference type="InterPro" id="IPR036250">
    <property type="entry name" value="AcylCo_DH-like_C"/>
</dbReference>
<dbReference type="EMBL" id="LNQN01000001">
    <property type="protein sequence ID" value="KSU84773.1"/>
    <property type="molecule type" value="Genomic_DNA"/>
</dbReference>
<dbReference type="InterPro" id="IPR024674">
    <property type="entry name" value="HpaB/PvcC/4-BUDH_N"/>
</dbReference>
<keyword evidence="9" id="KW-1185">Reference proteome</keyword>
<evidence type="ECO:0000313" key="8">
    <source>
        <dbReference type="EMBL" id="KSU84773.1"/>
    </source>
</evidence>
<dbReference type="SUPFAM" id="SSF56645">
    <property type="entry name" value="Acyl-CoA dehydrogenase NM domain-like"/>
    <property type="match status" value="1"/>
</dbReference>
<dbReference type="GO" id="GO:0016712">
    <property type="term" value="F:oxidoreductase activity, acting on paired donors, with incorporation or reduction of molecular oxygen, reduced flavin or flavoprotein as one donor, and incorporation of one atom of oxygen"/>
    <property type="evidence" value="ECO:0007669"/>
    <property type="project" value="InterPro"/>
</dbReference>
<name>A0A0V8JCN3_9BACL</name>
<dbReference type="AlphaFoldDB" id="A0A0V8JCN3"/>
<dbReference type="Gene3D" id="1.10.3140.10">
    <property type="entry name" value="4-hydroxybutyryl-coa dehydratase, domain 1"/>
    <property type="match status" value="1"/>
</dbReference>
<dbReference type="Proteomes" id="UP000054099">
    <property type="component" value="Unassembled WGS sequence"/>
</dbReference>
<accession>A0A0V8JCN3</accession>